<sequence>MASYTPNSGLSYAYLFRPVDRLPVESTHQLVNRGLSTGEPRPPTGQPQPTNWSTVAYQLVNFSPPTGQLVSMRFVRALSGQCPVLPLLFTKSVQPTG</sequence>
<accession>A0A9W9Q282</accession>
<comment type="caution">
    <text evidence="3">The sequence shown here is derived from an EMBL/GenBank/DDBJ whole genome shotgun (WGS) entry which is preliminary data.</text>
</comment>
<evidence type="ECO:0000313" key="2">
    <source>
        <dbReference type="EMBL" id="KAJ5323194.1"/>
    </source>
</evidence>
<organism evidence="3 4">
    <name type="scientific">Penicillium brevicompactum</name>
    <dbReference type="NCBI Taxonomy" id="5074"/>
    <lineage>
        <taxon>Eukaryota</taxon>
        <taxon>Fungi</taxon>
        <taxon>Dikarya</taxon>
        <taxon>Ascomycota</taxon>
        <taxon>Pezizomycotina</taxon>
        <taxon>Eurotiomycetes</taxon>
        <taxon>Eurotiomycetidae</taxon>
        <taxon>Eurotiales</taxon>
        <taxon>Aspergillaceae</taxon>
        <taxon>Penicillium</taxon>
    </lineage>
</organism>
<name>A0A9W9Q282_PENBR</name>
<dbReference type="EMBL" id="JAPZBQ010000006">
    <property type="protein sequence ID" value="KAJ5323201.1"/>
    <property type="molecule type" value="Genomic_DNA"/>
</dbReference>
<gene>
    <name evidence="2" type="ORF">N7452_011483</name>
    <name evidence="3" type="ORF">N7452_011490</name>
</gene>
<dbReference type="Proteomes" id="UP001147695">
    <property type="component" value="Unassembled WGS sequence"/>
</dbReference>
<dbReference type="AlphaFoldDB" id="A0A9W9Q282"/>
<evidence type="ECO:0000313" key="4">
    <source>
        <dbReference type="Proteomes" id="UP001147695"/>
    </source>
</evidence>
<evidence type="ECO:0000256" key="1">
    <source>
        <dbReference type="SAM" id="MobiDB-lite"/>
    </source>
</evidence>
<reference evidence="3" key="2">
    <citation type="journal article" date="2023" name="IMA Fungus">
        <title>Comparative genomic study of the Penicillium genus elucidates a diverse pangenome and 15 lateral gene transfer events.</title>
        <authorList>
            <person name="Petersen C."/>
            <person name="Sorensen T."/>
            <person name="Nielsen M.R."/>
            <person name="Sondergaard T.E."/>
            <person name="Sorensen J.L."/>
            <person name="Fitzpatrick D.A."/>
            <person name="Frisvad J.C."/>
            <person name="Nielsen K.L."/>
        </authorList>
    </citation>
    <scope>NUCLEOTIDE SEQUENCE</scope>
    <source>
        <strain evidence="3">IBT 35673</strain>
    </source>
</reference>
<reference evidence="3" key="1">
    <citation type="submission" date="2022-12" db="EMBL/GenBank/DDBJ databases">
        <authorList>
            <person name="Petersen C."/>
        </authorList>
    </citation>
    <scope>NUCLEOTIDE SEQUENCE</scope>
    <source>
        <strain evidence="3">IBT 35673</strain>
    </source>
</reference>
<proteinExistence type="predicted"/>
<dbReference type="EMBL" id="JAPZBQ010000006">
    <property type="protein sequence ID" value="KAJ5323194.1"/>
    <property type="molecule type" value="Genomic_DNA"/>
</dbReference>
<protein>
    <submittedName>
        <fullName evidence="3">Uncharacterized protein</fullName>
    </submittedName>
</protein>
<feature type="region of interest" description="Disordered" evidence="1">
    <location>
        <begin position="30"/>
        <end position="50"/>
    </location>
</feature>
<evidence type="ECO:0000313" key="3">
    <source>
        <dbReference type="EMBL" id="KAJ5323201.1"/>
    </source>
</evidence>